<organism evidence="2 3">
    <name type="scientific">Pedobacter nutrimenti</name>
    <dbReference type="NCBI Taxonomy" id="1241337"/>
    <lineage>
        <taxon>Bacteria</taxon>
        <taxon>Pseudomonadati</taxon>
        <taxon>Bacteroidota</taxon>
        <taxon>Sphingobacteriia</taxon>
        <taxon>Sphingobacteriales</taxon>
        <taxon>Sphingobacteriaceae</taxon>
        <taxon>Pedobacter</taxon>
    </lineage>
</organism>
<comment type="caution">
    <text evidence="2">The sequence shown here is derived from an EMBL/GenBank/DDBJ whole genome shotgun (WGS) entry which is preliminary data.</text>
</comment>
<evidence type="ECO:0000313" key="2">
    <source>
        <dbReference type="EMBL" id="PYF74755.1"/>
    </source>
</evidence>
<feature type="signal peptide" evidence="1">
    <location>
        <begin position="1"/>
        <end position="20"/>
    </location>
</feature>
<gene>
    <name evidence="2" type="ORF">B0O44_103201</name>
</gene>
<dbReference type="AlphaFoldDB" id="A0A318UL58"/>
<keyword evidence="3" id="KW-1185">Reference proteome</keyword>
<dbReference type="EMBL" id="QKLU01000003">
    <property type="protein sequence ID" value="PYF74755.1"/>
    <property type="molecule type" value="Genomic_DNA"/>
</dbReference>
<keyword evidence="1" id="KW-0732">Signal</keyword>
<dbReference type="RefSeq" id="WP_110829518.1">
    <property type="nucleotide sequence ID" value="NZ_QKLU01000003.1"/>
</dbReference>
<dbReference type="Pfam" id="PF09697">
    <property type="entry name" value="Porph_ging"/>
    <property type="match status" value="1"/>
</dbReference>
<dbReference type="NCBIfam" id="TIGR01200">
    <property type="entry name" value="GLPGLI"/>
    <property type="match status" value="1"/>
</dbReference>
<dbReference type="Proteomes" id="UP000248198">
    <property type="component" value="Unassembled WGS sequence"/>
</dbReference>
<sequence length="280" mass="31265">MKKTLLSQLLIIHLTSFVIAQTKKADPVLLNVTYQFIHINNLNDKEHPVKKDMVLSVGKTTSRYIAADVYNRSLAPVPKLLPSARVVSGQPVVAVNSGGGIVSESYYQWPLLNQLNIVAILGNKDYLVETKPEKINWEMGNETRKIGGISCQKAVGKYGGRTYIAWFAPDLPFQNGPFKLWGLPGLILEAEDSKKEVRFLFKDINKETDATRKVEPIGSAPIKITITDYNKAKKAYMLHPDTFMQSQLSVGAPKVSKVYETESNDKNAKSKKVIYNPIEL</sequence>
<dbReference type="OrthoDB" id="1440774at2"/>
<reference evidence="2 3" key="1">
    <citation type="submission" date="2018-06" db="EMBL/GenBank/DDBJ databases">
        <title>Genomic Encyclopedia of Archaeal and Bacterial Type Strains, Phase II (KMG-II): from individual species to whole genera.</title>
        <authorList>
            <person name="Goeker M."/>
        </authorList>
    </citation>
    <scope>NUCLEOTIDE SEQUENCE [LARGE SCALE GENOMIC DNA]</scope>
    <source>
        <strain evidence="2 3">DSM 27372</strain>
    </source>
</reference>
<name>A0A318UL58_9SPHI</name>
<proteinExistence type="predicted"/>
<evidence type="ECO:0000256" key="1">
    <source>
        <dbReference type="SAM" id="SignalP"/>
    </source>
</evidence>
<feature type="chain" id="PRO_5016278283" evidence="1">
    <location>
        <begin position="21"/>
        <end position="280"/>
    </location>
</feature>
<evidence type="ECO:0000313" key="3">
    <source>
        <dbReference type="Proteomes" id="UP000248198"/>
    </source>
</evidence>
<protein>
    <submittedName>
        <fullName evidence="2">GLPGLI family protein</fullName>
    </submittedName>
</protein>
<accession>A0A318UL58</accession>
<dbReference type="InterPro" id="IPR005901">
    <property type="entry name" value="GLPGLI"/>
</dbReference>